<evidence type="ECO:0000313" key="1">
    <source>
        <dbReference type="EMBL" id="GAA1138654.1"/>
    </source>
</evidence>
<comment type="caution">
    <text evidence="1">The sequence shown here is derived from an EMBL/GenBank/DDBJ whole genome shotgun (WGS) entry which is preliminary data.</text>
</comment>
<protein>
    <submittedName>
        <fullName evidence="1">Uncharacterized protein</fullName>
    </submittedName>
</protein>
<dbReference type="Proteomes" id="UP001499979">
    <property type="component" value="Unassembled WGS sequence"/>
</dbReference>
<dbReference type="EMBL" id="BAAAJE010000006">
    <property type="protein sequence ID" value="GAA1138654.1"/>
    <property type="molecule type" value="Genomic_DNA"/>
</dbReference>
<gene>
    <name evidence="1" type="ORF">GCM10009606_18030</name>
</gene>
<accession>A0ABN1UES3</accession>
<sequence length="71" mass="7680">MTTLASIDAGRVATQAAQAIAYERNLGVRCTVALLVQPFTTREEAHRVICRSVERQALLAGCGRVHIEAQS</sequence>
<organism evidence="1 2">
    <name type="scientific">Nocardioides aquiterrae</name>
    <dbReference type="NCBI Taxonomy" id="203799"/>
    <lineage>
        <taxon>Bacteria</taxon>
        <taxon>Bacillati</taxon>
        <taxon>Actinomycetota</taxon>
        <taxon>Actinomycetes</taxon>
        <taxon>Propionibacteriales</taxon>
        <taxon>Nocardioidaceae</taxon>
        <taxon>Nocardioides</taxon>
    </lineage>
</organism>
<dbReference type="RefSeq" id="WP_343907165.1">
    <property type="nucleotide sequence ID" value="NZ_BAAAJE010000006.1"/>
</dbReference>
<proteinExistence type="predicted"/>
<evidence type="ECO:0000313" key="2">
    <source>
        <dbReference type="Proteomes" id="UP001499979"/>
    </source>
</evidence>
<keyword evidence="2" id="KW-1185">Reference proteome</keyword>
<reference evidence="1 2" key="1">
    <citation type="journal article" date="2019" name="Int. J. Syst. Evol. Microbiol.">
        <title>The Global Catalogue of Microorganisms (GCM) 10K type strain sequencing project: providing services to taxonomists for standard genome sequencing and annotation.</title>
        <authorList>
            <consortium name="The Broad Institute Genomics Platform"/>
            <consortium name="The Broad Institute Genome Sequencing Center for Infectious Disease"/>
            <person name="Wu L."/>
            <person name="Ma J."/>
        </authorList>
    </citation>
    <scope>NUCLEOTIDE SEQUENCE [LARGE SCALE GENOMIC DNA]</scope>
    <source>
        <strain evidence="1 2">JCM 11813</strain>
    </source>
</reference>
<name>A0ABN1UES3_9ACTN</name>